<evidence type="ECO:0000256" key="1">
    <source>
        <dbReference type="SAM" id="SignalP"/>
    </source>
</evidence>
<keyword evidence="1" id="KW-0732">Signal</keyword>
<feature type="signal peptide" evidence="1">
    <location>
        <begin position="1"/>
        <end position="27"/>
    </location>
</feature>
<dbReference type="PANTHER" id="PTHR20898:SF0">
    <property type="entry name" value="DAEDALUS ON 3-RELATED"/>
    <property type="match status" value="1"/>
</dbReference>
<dbReference type="Proteomes" id="UP001652680">
    <property type="component" value="Unassembled WGS sequence"/>
</dbReference>
<organism evidence="4">
    <name type="scientific">Drosophila rhopaloa</name>
    <name type="common">Fruit fly</name>
    <dbReference type="NCBI Taxonomy" id="1041015"/>
    <lineage>
        <taxon>Eukaryota</taxon>
        <taxon>Metazoa</taxon>
        <taxon>Ecdysozoa</taxon>
        <taxon>Arthropoda</taxon>
        <taxon>Hexapoda</taxon>
        <taxon>Insecta</taxon>
        <taxon>Pterygota</taxon>
        <taxon>Neoptera</taxon>
        <taxon>Endopterygota</taxon>
        <taxon>Diptera</taxon>
        <taxon>Brachycera</taxon>
        <taxon>Muscomorpha</taxon>
        <taxon>Ephydroidea</taxon>
        <taxon>Drosophilidae</taxon>
        <taxon>Drosophila</taxon>
        <taxon>Sophophora</taxon>
    </lineage>
</organism>
<evidence type="ECO:0000313" key="4">
    <source>
        <dbReference type="RefSeq" id="XP_016982172.1"/>
    </source>
</evidence>
<feature type="chain" id="PRO_5027951712" evidence="1">
    <location>
        <begin position="28"/>
        <end position="179"/>
    </location>
</feature>
<evidence type="ECO:0000313" key="3">
    <source>
        <dbReference type="Proteomes" id="UP001652680"/>
    </source>
</evidence>
<reference evidence="3" key="1">
    <citation type="journal article" date="2021" name="Elife">
        <title>Highly contiguous assemblies of 101 drosophilid genomes.</title>
        <authorList>
            <person name="Kim B.Y."/>
            <person name="Wang J.R."/>
            <person name="Miller D.E."/>
            <person name="Barmina O."/>
            <person name="Delaney E."/>
            <person name="Thompson A."/>
            <person name="Comeault A.A."/>
            <person name="Peede D."/>
            <person name="D'Agostino E.R."/>
            <person name="Pelaez J."/>
            <person name="Aguilar J.M."/>
            <person name="Haji D."/>
            <person name="Matsunaga T."/>
            <person name="Armstrong E.E."/>
            <person name="Zych M."/>
            <person name="Ogawa Y."/>
            <person name="Stamenkovic-Radak M."/>
            <person name="Jelic M."/>
            <person name="Veselinovic M.S."/>
            <person name="Tanaskovic M."/>
            <person name="Eric P."/>
            <person name="Gao J.J."/>
            <person name="Katoh T.K."/>
            <person name="Toda M.J."/>
            <person name="Watabe H."/>
            <person name="Watada M."/>
            <person name="Davis J.S."/>
            <person name="Moyle L.C."/>
            <person name="Manoli G."/>
            <person name="Bertolini E."/>
            <person name="Kostal V."/>
            <person name="Hawley R.S."/>
            <person name="Takahashi A."/>
            <person name="Jones C.D."/>
            <person name="Price D.K."/>
            <person name="Whiteman N."/>
            <person name="Kopp A."/>
            <person name="Matute D.R."/>
            <person name="Petrov D.A."/>
        </authorList>
    </citation>
    <scope>NUCLEOTIDE SEQUENCE [LARGE SCALE GENOMIC DNA]</scope>
</reference>
<keyword evidence="3" id="KW-1185">Reference proteome</keyword>
<reference evidence="4" key="2">
    <citation type="submission" date="2025-04" db="UniProtKB">
        <authorList>
            <consortium name="RefSeq"/>
        </authorList>
    </citation>
    <scope>IDENTIFICATION</scope>
</reference>
<dbReference type="AlphaFoldDB" id="A0A6P4EVL9"/>
<dbReference type="Pfam" id="PF06477">
    <property type="entry name" value="DUF1091"/>
    <property type="match status" value="1"/>
</dbReference>
<sequence length="179" mass="20790">MRFENVQAVPIILIICFLSEIVSRVEFTNIKCISHDLEFAEVEYCYLKSVNRSYKYASMKTKLYKTPINDATVNLAVFKRMSGYKPFLYNVTVDGCKFLKHKKSYPVANYLYSLFGSHSNMNHSCPYDHDIIVDKLTTDFLNSQVTKVLPFPEGDYLLKTKWFVYGILRVSINVYITLS</sequence>
<accession>A0A6P4EVL9</accession>
<dbReference type="PANTHER" id="PTHR20898">
    <property type="entry name" value="DAEDALUS ON 3-RELATED-RELATED"/>
    <property type="match status" value="1"/>
</dbReference>
<dbReference type="InterPro" id="IPR010512">
    <property type="entry name" value="DUF1091"/>
</dbReference>
<dbReference type="OrthoDB" id="7840513at2759"/>
<gene>
    <name evidence="4" type="primary">LOC108046794</name>
    <name evidence="2" type="synonym">108046794</name>
</gene>
<dbReference type="SMART" id="SM00697">
    <property type="entry name" value="DM8"/>
    <property type="match status" value="1"/>
</dbReference>
<evidence type="ECO:0000313" key="2">
    <source>
        <dbReference type="EnsemblMetazoa" id="XP_016982172.1"/>
    </source>
</evidence>
<dbReference type="EnsemblMetazoa" id="XM_017126683.1">
    <property type="protein sequence ID" value="XP_016982172.1"/>
    <property type="gene ID" value="LOC108046794"/>
</dbReference>
<dbReference type="RefSeq" id="XP_016982172.1">
    <property type="nucleotide sequence ID" value="XM_017126683.1"/>
</dbReference>
<name>A0A6P4EVL9_DRORH</name>
<protein>
    <submittedName>
        <fullName evidence="4">Uncharacterized protein LOC108046794</fullName>
    </submittedName>
</protein>
<reference evidence="2" key="3">
    <citation type="submission" date="2025-05" db="UniProtKB">
        <authorList>
            <consortium name="EnsemblMetazoa"/>
        </authorList>
    </citation>
    <scope>IDENTIFICATION</scope>
</reference>
<dbReference type="GeneID" id="108046794"/>
<proteinExistence type="predicted"/>